<dbReference type="AlphaFoldDB" id="A0AAV4U3Y2"/>
<evidence type="ECO:0000256" key="1">
    <source>
        <dbReference type="SAM" id="MobiDB-lite"/>
    </source>
</evidence>
<dbReference type="EMBL" id="BPLQ01010670">
    <property type="protein sequence ID" value="GIY52450.1"/>
    <property type="molecule type" value="Genomic_DNA"/>
</dbReference>
<feature type="region of interest" description="Disordered" evidence="1">
    <location>
        <begin position="77"/>
        <end position="111"/>
    </location>
</feature>
<evidence type="ECO:0000313" key="3">
    <source>
        <dbReference type="Proteomes" id="UP001054837"/>
    </source>
</evidence>
<feature type="region of interest" description="Disordered" evidence="1">
    <location>
        <begin position="31"/>
        <end position="60"/>
    </location>
</feature>
<proteinExistence type="predicted"/>
<organism evidence="2 3">
    <name type="scientific">Caerostris darwini</name>
    <dbReference type="NCBI Taxonomy" id="1538125"/>
    <lineage>
        <taxon>Eukaryota</taxon>
        <taxon>Metazoa</taxon>
        <taxon>Ecdysozoa</taxon>
        <taxon>Arthropoda</taxon>
        <taxon>Chelicerata</taxon>
        <taxon>Arachnida</taxon>
        <taxon>Araneae</taxon>
        <taxon>Araneomorphae</taxon>
        <taxon>Entelegynae</taxon>
        <taxon>Araneoidea</taxon>
        <taxon>Araneidae</taxon>
        <taxon>Caerostris</taxon>
    </lineage>
</organism>
<accession>A0AAV4U3Y2</accession>
<comment type="caution">
    <text evidence="2">The sequence shown here is derived from an EMBL/GenBank/DDBJ whole genome shotgun (WGS) entry which is preliminary data.</text>
</comment>
<name>A0AAV4U3Y2_9ARAC</name>
<evidence type="ECO:0000313" key="2">
    <source>
        <dbReference type="EMBL" id="GIY52450.1"/>
    </source>
</evidence>
<feature type="region of interest" description="Disordered" evidence="1">
    <location>
        <begin position="1"/>
        <end position="20"/>
    </location>
</feature>
<feature type="compositionally biased region" description="Basic and acidic residues" evidence="1">
    <location>
        <begin position="83"/>
        <end position="108"/>
    </location>
</feature>
<keyword evidence="3" id="KW-1185">Reference proteome</keyword>
<gene>
    <name evidence="2" type="ORF">CDAR_181201</name>
</gene>
<reference evidence="2 3" key="1">
    <citation type="submission" date="2021-06" db="EMBL/GenBank/DDBJ databases">
        <title>Caerostris darwini draft genome.</title>
        <authorList>
            <person name="Kono N."/>
            <person name="Arakawa K."/>
        </authorList>
    </citation>
    <scope>NUCLEOTIDE SEQUENCE [LARGE SCALE GENOMIC DNA]</scope>
</reference>
<sequence>MRNWAVPNAQSAPRSLATERHGWGWSIHLEGRAEKEGSSPYPEDRRQVSQGVSSLAPSALQPPSIVVLPSAVSGASGPYFPLRNHEPPMDRERSGWKKSEDAEDDGARKGILGGNGYGRWLQRFLMTSAAAVTGGGEGAALVGGLRDANGRGSTVCGSDDPLKDVLAF</sequence>
<feature type="compositionally biased region" description="Basic and acidic residues" evidence="1">
    <location>
        <begin position="31"/>
        <end position="47"/>
    </location>
</feature>
<protein>
    <submittedName>
        <fullName evidence="2">Uncharacterized protein</fullName>
    </submittedName>
</protein>
<dbReference type="Proteomes" id="UP001054837">
    <property type="component" value="Unassembled WGS sequence"/>
</dbReference>